<reference evidence="8" key="1">
    <citation type="submission" date="2025-08" db="UniProtKB">
        <authorList>
            <consortium name="RefSeq"/>
        </authorList>
    </citation>
    <scope>IDENTIFICATION</scope>
</reference>
<dbReference type="PANTHER" id="PTHR12843">
    <property type="entry name" value="PROTEIN-LYSINE N-METHYLTRANSFERASE METTL10"/>
    <property type="match status" value="1"/>
</dbReference>
<keyword evidence="1 5" id="KW-0963">Cytoplasm</keyword>
<evidence type="ECO:0000256" key="2">
    <source>
        <dbReference type="ARBA" id="ARBA00022603"/>
    </source>
</evidence>
<organism evidence="7 8">
    <name type="scientific">Galendromus occidentalis</name>
    <name type="common">western predatory mite</name>
    <dbReference type="NCBI Taxonomy" id="34638"/>
    <lineage>
        <taxon>Eukaryota</taxon>
        <taxon>Metazoa</taxon>
        <taxon>Ecdysozoa</taxon>
        <taxon>Arthropoda</taxon>
        <taxon>Chelicerata</taxon>
        <taxon>Arachnida</taxon>
        <taxon>Acari</taxon>
        <taxon>Parasitiformes</taxon>
        <taxon>Mesostigmata</taxon>
        <taxon>Gamasina</taxon>
        <taxon>Phytoseioidea</taxon>
        <taxon>Phytoseiidae</taxon>
        <taxon>Typhlodrominae</taxon>
        <taxon>Galendromus</taxon>
    </lineage>
</organism>
<dbReference type="Gene3D" id="3.40.50.150">
    <property type="entry name" value="Vaccinia Virus protein VP39"/>
    <property type="match status" value="1"/>
</dbReference>
<evidence type="ECO:0000313" key="8">
    <source>
        <dbReference type="RefSeq" id="XP_003742756.1"/>
    </source>
</evidence>
<dbReference type="InterPro" id="IPR029063">
    <property type="entry name" value="SAM-dependent_MTases_sf"/>
</dbReference>
<keyword evidence="2 5" id="KW-0489">Methyltransferase</keyword>
<evidence type="ECO:0000256" key="5">
    <source>
        <dbReference type="HAMAP-Rule" id="MF_03188"/>
    </source>
</evidence>
<accession>A0AAJ6QSU2</accession>
<dbReference type="AlphaFoldDB" id="A0AAJ6QSU2"/>
<keyword evidence="7" id="KW-1185">Reference proteome</keyword>
<evidence type="ECO:0000313" key="7">
    <source>
        <dbReference type="Proteomes" id="UP000694867"/>
    </source>
</evidence>
<evidence type="ECO:0000256" key="1">
    <source>
        <dbReference type="ARBA" id="ARBA00022490"/>
    </source>
</evidence>
<proteinExistence type="inferred from homology"/>
<dbReference type="KEGG" id="goe:100899504"/>
<gene>
    <name evidence="8" type="primary">LOC100899504</name>
</gene>
<dbReference type="HAMAP" id="MF_03188">
    <property type="entry name" value="Methyltr_EFM4"/>
    <property type="match status" value="1"/>
</dbReference>
<dbReference type="EC" id="2.1.1.-" evidence="5"/>
<dbReference type="InterPro" id="IPR025714">
    <property type="entry name" value="Methyltranfer_dom"/>
</dbReference>
<dbReference type="InterPro" id="IPR026635">
    <property type="entry name" value="Efm4/METTL10"/>
</dbReference>
<evidence type="ECO:0000256" key="4">
    <source>
        <dbReference type="ARBA" id="ARBA00022691"/>
    </source>
</evidence>
<evidence type="ECO:0000256" key="3">
    <source>
        <dbReference type="ARBA" id="ARBA00022679"/>
    </source>
</evidence>
<dbReference type="RefSeq" id="XP_003742756.1">
    <property type="nucleotide sequence ID" value="XM_003742708.1"/>
</dbReference>
<dbReference type="GeneID" id="100899504"/>
<dbReference type="GO" id="GO:0016279">
    <property type="term" value="F:protein-lysine N-methyltransferase activity"/>
    <property type="evidence" value="ECO:0007669"/>
    <property type="project" value="UniProtKB-UniRule"/>
</dbReference>
<comment type="subcellular location">
    <subcellularLocation>
        <location evidence="5">Cytoplasm</location>
    </subcellularLocation>
</comment>
<comment type="function">
    <text evidence="5">S-adenosyl-L-methionine-dependent protein-lysine N-methyltransferase that methylates elongation factor 1-alpha.</text>
</comment>
<dbReference type="Proteomes" id="UP000694867">
    <property type="component" value="Unplaced"/>
</dbReference>
<dbReference type="Pfam" id="PF13847">
    <property type="entry name" value="Methyltransf_31"/>
    <property type="match status" value="1"/>
</dbReference>
<evidence type="ECO:0000259" key="6">
    <source>
        <dbReference type="Pfam" id="PF13847"/>
    </source>
</evidence>
<dbReference type="GO" id="GO:0005737">
    <property type="term" value="C:cytoplasm"/>
    <property type="evidence" value="ECO:0007669"/>
    <property type="project" value="UniProtKB-SubCell"/>
</dbReference>
<name>A0AAJ6QSU2_9ACAR</name>
<feature type="domain" description="Methyltransferase" evidence="6">
    <location>
        <begin position="58"/>
        <end position="196"/>
    </location>
</feature>
<dbReference type="GO" id="GO:0032259">
    <property type="term" value="P:methylation"/>
    <property type="evidence" value="ECO:0007669"/>
    <property type="project" value="UniProtKB-KW"/>
</dbReference>
<keyword evidence="3 5" id="KW-0808">Transferase</keyword>
<dbReference type="SUPFAM" id="SSF53335">
    <property type="entry name" value="S-adenosyl-L-methionine-dependent methyltransferases"/>
    <property type="match status" value="1"/>
</dbReference>
<protein>
    <recommendedName>
        <fullName evidence="5">Protein-lysine N-methyltransferase LOC100899504</fullName>
        <ecNumber evidence="5">2.1.1.-</ecNumber>
    </recommendedName>
</protein>
<dbReference type="CDD" id="cd02440">
    <property type="entry name" value="AdoMet_MTases"/>
    <property type="match status" value="1"/>
</dbReference>
<comment type="similarity">
    <text evidence="5">Belongs to the class I-like SAM-binding methyltransferase superfamily. EFM4 family.</text>
</comment>
<keyword evidence="4 5" id="KW-0949">S-adenosyl-L-methionine</keyword>
<sequence>MADPIEELTSSELGTAEYWKSAYQKELRNFEDHGDAGEVWFGEQIERRIVKYLARHCDKKAAVVDIGCGNGHLLVTLADDEGFENLTGIDYVEEALSLARRIAADSGVAPMITFMQGDLLSTECSGAFDVIVDKGTYDAICLMPGMCDGVRRKYIESIKRLMNKQNSDSVLFLITSCNWTKDELLVHFRGDFELISELPAPTFSFGGSTGRTVTSLVFRIK</sequence>
<dbReference type="PANTHER" id="PTHR12843:SF5">
    <property type="entry name" value="EEF1A LYSINE METHYLTRANSFERASE 2"/>
    <property type="match status" value="1"/>
</dbReference>